<evidence type="ECO:0008006" key="3">
    <source>
        <dbReference type="Google" id="ProtNLM"/>
    </source>
</evidence>
<protein>
    <recommendedName>
        <fullName evidence="3">DUF192 domain-containing protein</fullName>
    </recommendedName>
</protein>
<gene>
    <name evidence="1" type="ORF">SAE02_30990</name>
</gene>
<comment type="caution">
    <text evidence="1">The sequence shown here is derived from an EMBL/GenBank/DDBJ whole genome shotgun (WGS) entry which is preliminary data.</text>
</comment>
<evidence type="ECO:0000313" key="2">
    <source>
        <dbReference type="Proteomes" id="UP000321523"/>
    </source>
</evidence>
<dbReference type="PANTHER" id="PTHR37953">
    <property type="entry name" value="UPF0127 PROTEIN MJ1496"/>
    <property type="match status" value="1"/>
</dbReference>
<dbReference type="PANTHER" id="PTHR37953:SF1">
    <property type="entry name" value="UPF0127 PROTEIN MJ1496"/>
    <property type="match status" value="1"/>
</dbReference>
<dbReference type="Gene3D" id="2.60.120.1140">
    <property type="entry name" value="Protein of unknown function DUF192"/>
    <property type="match status" value="1"/>
</dbReference>
<reference evidence="1 2" key="1">
    <citation type="submission" date="2019-07" db="EMBL/GenBank/DDBJ databases">
        <title>Whole genome shotgun sequence of Skermanella aerolata NBRC 106429.</title>
        <authorList>
            <person name="Hosoyama A."/>
            <person name="Uohara A."/>
            <person name="Ohji S."/>
            <person name="Ichikawa N."/>
        </authorList>
    </citation>
    <scope>NUCLEOTIDE SEQUENCE [LARGE SCALE GENOMIC DNA]</scope>
    <source>
        <strain evidence="1 2">NBRC 106429</strain>
    </source>
</reference>
<dbReference type="EMBL" id="BJYZ01000013">
    <property type="protein sequence ID" value="GEO38951.1"/>
    <property type="molecule type" value="Genomic_DNA"/>
</dbReference>
<keyword evidence="2" id="KW-1185">Reference proteome</keyword>
<proteinExistence type="predicted"/>
<name>A0A512DR53_9PROT</name>
<dbReference type="Pfam" id="PF02643">
    <property type="entry name" value="DUF192"/>
    <property type="match status" value="1"/>
</dbReference>
<dbReference type="InterPro" id="IPR038695">
    <property type="entry name" value="Saro_0823-like_sf"/>
</dbReference>
<dbReference type="RefSeq" id="WP_044429097.1">
    <property type="nucleotide sequence ID" value="NZ_BJYZ01000013.1"/>
</dbReference>
<dbReference type="InterPro" id="IPR003795">
    <property type="entry name" value="DUF192"/>
</dbReference>
<organism evidence="1 2">
    <name type="scientific">Skermanella aerolata</name>
    <dbReference type="NCBI Taxonomy" id="393310"/>
    <lineage>
        <taxon>Bacteria</taxon>
        <taxon>Pseudomonadati</taxon>
        <taxon>Pseudomonadota</taxon>
        <taxon>Alphaproteobacteria</taxon>
        <taxon>Rhodospirillales</taxon>
        <taxon>Azospirillaceae</taxon>
        <taxon>Skermanella</taxon>
    </lineage>
</organism>
<accession>A0A512DR53</accession>
<dbReference type="Proteomes" id="UP000321523">
    <property type="component" value="Unassembled WGS sequence"/>
</dbReference>
<evidence type="ECO:0000313" key="1">
    <source>
        <dbReference type="EMBL" id="GEO38951.1"/>
    </source>
</evidence>
<dbReference type="AlphaFoldDB" id="A0A512DR53"/>
<sequence>MAAAITRILTLVLLLVAAGTGPLYASETFPTGRLTIETASGGKYGFAIEIAQTPRQMAQGLMFREQLAPDAGMLFILPATQTMSMWMKNTLIPLDMVFIDTDGRIVNIHERAVPHSLDTISSAGPVKGVLEIGGGMASKLGIRAGDRVVHEAFQPPK</sequence>